<evidence type="ECO:0000256" key="1">
    <source>
        <dbReference type="SAM" id="Phobius"/>
    </source>
</evidence>
<organism evidence="2 3">
    <name type="scientific">Rummeliibacillus stabekisii</name>
    <dbReference type="NCBI Taxonomy" id="241244"/>
    <lineage>
        <taxon>Bacteria</taxon>
        <taxon>Bacillati</taxon>
        <taxon>Bacillota</taxon>
        <taxon>Bacilli</taxon>
        <taxon>Bacillales</taxon>
        <taxon>Caryophanaceae</taxon>
        <taxon>Rummeliibacillus</taxon>
    </lineage>
</organism>
<evidence type="ECO:0000313" key="2">
    <source>
        <dbReference type="EMBL" id="AMX00139.1"/>
    </source>
</evidence>
<proteinExistence type="predicted"/>
<keyword evidence="1" id="KW-0812">Transmembrane</keyword>
<dbReference type="Proteomes" id="UP000076021">
    <property type="component" value="Chromosome"/>
</dbReference>
<dbReference type="Pfam" id="PF10612">
    <property type="entry name" value="Spore-coat_CotZ"/>
    <property type="match status" value="1"/>
</dbReference>
<evidence type="ECO:0008006" key="4">
    <source>
        <dbReference type="Google" id="ProtNLM"/>
    </source>
</evidence>
<protein>
    <recommendedName>
        <fullName evidence="4">Spore coat protein</fullName>
    </recommendedName>
</protein>
<sequence length="136" mass="15429">MDNKNCVCKAMKTLQKEQSILSGQLMEFHFICFSAITDTIPFMLLMKNNLKPLQAFTKCTVSPFFRLEKLNEDTCCAELSILEAIDMDGIPIDSCDDLYSLRKTKSCIIVDLNCFCAINPFPPNLVNRPLPEIEPK</sequence>
<evidence type="ECO:0000313" key="3">
    <source>
        <dbReference type="Proteomes" id="UP000076021"/>
    </source>
</evidence>
<name>A0A143HEG1_9BACL</name>
<dbReference type="STRING" id="241244.ATY39_12350"/>
<gene>
    <name evidence="2" type="ORF">ATY39_12350</name>
</gene>
<keyword evidence="1" id="KW-1133">Transmembrane helix</keyword>
<dbReference type="AlphaFoldDB" id="A0A143HEG1"/>
<dbReference type="InterPro" id="IPR019593">
    <property type="entry name" value="Spore_coat_protein_Z/Y"/>
</dbReference>
<accession>A0A143HEG1</accession>
<reference evidence="3" key="2">
    <citation type="submission" date="2016-03" db="EMBL/GenBank/DDBJ databases">
        <authorList>
            <person name="Ploux O."/>
        </authorList>
    </citation>
    <scope>NUCLEOTIDE SEQUENCE [LARGE SCALE GENOMIC DNA]</scope>
    <source>
        <strain evidence="3">PP9</strain>
    </source>
</reference>
<dbReference type="KEGG" id="rst:ATY39_12350"/>
<dbReference type="EMBL" id="CP014806">
    <property type="protein sequence ID" value="AMX00139.1"/>
    <property type="molecule type" value="Genomic_DNA"/>
</dbReference>
<feature type="transmembrane region" description="Helical" evidence="1">
    <location>
        <begin position="28"/>
        <end position="46"/>
    </location>
</feature>
<keyword evidence="1" id="KW-0472">Membrane</keyword>
<dbReference type="OrthoDB" id="1655185at2"/>
<reference evidence="2 3" key="1">
    <citation type="journal article" date="2016" name="Genome Announc.">
        <title>Whole-Genome Sequence of Rummeliibacillus stabekisii Strain PP9 Isolated from Antarctic Soil.</title>
        <authorList>
            <person name="da Mota F.F."/>
            <person name="Vollu R.E."/>
            <person name="Jurelevicius D."/>
            <person name="Seldin L."/>
        </authorList>
    </citation>
    <scope>NUCLEOTIDE SEQUENCE [LARGE SCALE GENOMIC DNA]</scope>
    <source>
        <strain evidence="2 3">PP9</strain>
    </source>
</reference>
<keyword evidence="3" id="KW-1185">Reference proteome</keyword>